<dbReference type="InterPro" id="IPR011009">
    <property type="entry name" value="Kinase-like_dom_sf"/>
</dbReference>
<dbReference type="SUPFAM" id="SSF56112">
    <property type="entry name" value="Protein kinase-like (PK-like)"/>
    <property type="match status" value="1"/>
</dbReference>
<evidence type="ECO:0008006" key="12">
    <source>
        <dbReference type="Google" id="ProtNLM"/>
    </source>
</evidence>
<evidence type="ECO:0000256" key="9">
    <source>
        <dbReference type="PROSITE-ProRule" id="PRU10141"/>
    </source>
</evidence>
<proteinExistence type="inferred from homology"/>
<dbReference type="PANTHER" id="PTHR27008:SF592">
    <property type="entry name" value="LEUCINE-RICH REPEAT RECEPTOR-LIKE PROTEIN KINASE FAMILY PROTEIN-RELATED"/>
    <property type="match status" value="1"/>
</dbReference>
<feature type="binding site" evidence="9">
    <location>
        <position position="442"/>
    </location>
    <ligand>
        <name>ATP</name>
        <dbReference type="ChEBI" id="CHEBI:30616"/>
    </ligand>
</feature>
<evidence type="ECO:0000313" key="11">
    <source>
        <dbReference type="EMBL" id="OAY24036.1"/>
    </source>
</evidence>
<feature type="transmembrane region" description="Helical" evidence="10">
    <location>
        <begin position="356"/>
        <end position="380"/>
    </location>
</feature>
<dbReference type="Gene3D" id="3.30.200.20">
    <property type="entry name" value="Phosphorylase Kinase, domain 1"/>
    <property type="match status" value="1"/>
</dbReference>
<keyword evidence="8" id="KW-0325">Glycoprotein</keyword>
<gene>
    <name evidence="11" type="ORF">MANES_18G127300</name>
</gene>
<dbReference type="PANTHER" id="PTHR27008">
    <property type="entry name" value="OS04G0122200 PROTEIN"/>
    <property type="match status" value="1"/>
</dbReference>
<dbReference type="AlphaFoldDB" id="A0A2C9U2U7"/>
<protein>
    <recommendedName>
        <fullName evidence="12">Protein kinase domain-containing protein</fullName>
    </recommendedName>
</protein>
<evidence type="ECO:0000256" key="4">
    <source>
        <dbReference type="ARBA" id="ARBA00022692"/>
    </source>
</evidence>
<dbReference type="PROSITE" id="PS00107">
    <property type="entry name" value="PROTEIN_KINASE_ATP"/>
    <property type="match status" value="1"/>
</dbReference>
<dbReference type="GO" id="GO:0005524">
    <property type="term" value="F:ATP binding"/>
    <property type="evidence" value="ECO:0007669"/>
    <property type="project" value="UniProtKB-UniRule"/>
</dbReference>
<keyword evidence="9" id="KW-0067">ATP-binding</keyword>
<evidence type="ECO:0000256" key="2">
    <source>
        <dbReference type="ARBA" id="ARBA00009592"/>
    </source>
</evidence>
<comment type="similarity">
    <text evidence="2">Belongs to the RLP family.</text>
</comment>
<dbReference type="PRINTS" id="PR00019">
    <property type="entry name" value="LEURICHRPT"/>
</dbReference>
<dbReference type="InterPro" id="IPR051809">
    <property type="entry name" value="Plant_receptor-like_S/T_kinase"/>
</dbReference>
<dbReference type="Pfam" id="PF13855">
    <property type="entry name" value="LRR_8"/>
    <property type="match status" value="1"/>
</dbReference>
<organism evidence="11">
    <name type="scientific">Manihot esculenta</name>
    <name type="common">Cassava</name>
    <name type="synonym">Jatropha manihot</name>
    <dbReference type="NCBI Taxonomy" id="3983"/>
    <lineage>
        <taxon>Eukaryota</taxon>
        <taxon>Viridiplantae</taxon>
        <taxon>Streptophyta</taxon>
        <taxon>Embryophyta</taxon>
        <taxon>Tracheophyta</taxon>
        <taxon>Spermatophyta</taxon>
        <taxon>Magnoliopsida</taxon>
        <taxon>eudicotyledons</taxon>
        <taxon>Gunneridae</taxon>
        <taxon>Pentapetalae</taxon>
        <taxon>rosids</taxon>
        <taxon>fabids</taxon>
        <taxon>Malpighiales</taxon>
        <taxon>Euphorbiaceae</taxon>
        <taxon>Crotonoideae</taxon>
        <taxon>Manihoteae</taxon>
        <taxon>Manihot</taxon>
    </lineage>
</organism>
<sequence length="465" mass="51149">MIVLQWNKLTGKIPRELANNNLTGKIPLSLGNLSSLTIFSFHENNLEGSIPNQMSQIKSQKIFTAEGNRLSDSLSNASQLQIFDISSNKFVGQVPTDLQNLKSLSWLNFETNNLGSNSSNDLVFLTSLTNCSHLEMLSFSMDHFGGVIPNSITNLSTRLNYLYLGENEMTGTVPVGLENLINLIGLAMEDNSFTDLSNNKLEGLDLSQYSFTGNLPAAVGKLKNVNALDISQNNHSGEIPRTIGDCLNLEYLYMQRNFFQGTIPSSLASLRGLRYLDLSQNNLSGQIPKDLQEIPYLQYLNLSFNNLKGKVPKRGVFANVSALSLIGNNKLCGGVPELRLPKCPTRITKKVNSHTLMLAIAIACGVPSVVLILMLFLICWMKKLRSNSSFASLAMNHLLNVSYKDLYQATNGFSSCNLIGSGFFSSVYKGFLPQVERQVAIKVLNLEQTGAIKVLNGECKTLKPC</sequence>
<keyword evidence="6 10" id="KW-1133">Transmembrane helix</keyword>
<dbReference type="SUPFAM" id="SSF52047">
    <property type="entry name" value="RNI-like"/>
    <property type="match status" value="1"/>
</dbReference>
<keyword evidence="9" id="KW-0547">Nucleotide-binding</keyword>
<evidence type="ECO:0000256" key="3">
    <source>
        <dbReference type="ARBA" id="ARBA00022614"/>
    </source>
</evidence>
<evidence type="ECO:0000256" key="5">
    <source>
        <dbReference type="ARBA" id="ARBA00022737"/>
    </source>
</evidence>
<evidence type="ECO:0000256" key="10">
    <source>
        <dbReference type="SAM" id="Phobius"/>
    </source>
</evidence>
<dbReference type="Pfam" id="PF00560">
    <property type="entry name" value="LRR_1"/>
    <property type="match status" value="1"/>
</dbReference>
<name>A0A2C9U2U7_MANES</name>
<dbReference type="InterPro" id="IPR017441">
    <property type="entry name" value="Protein_kinase_ATP_BS"/>
</dbReference>
<evidence type="ECO:0000256" key="6">
    <source>
        <dbReference type="ARBA" id="ARBA00022989"/>
    </source>
</evidence>
<evidence type="ECO:0000256" key="8">
    <source>
        <dbReference type="ARBA" id="ARBA00023180"/>
    </source>
</evidence>
<keyword evidence="3" id="KW-0433">Leucine-rich repeat</keyword>
<dbReference type="InterPro" id="IPR032675">
    <property type="entry name" value="LRR_dom_sf"/>
</dbReference>
<keyword evidence="5" id="KW-0677">Repeat</keyword>
<keyword evidence="4 10" id="KW-0812">Transmembrane</keyword>
<dbReference type="InterPro" id="IPR001611">
    <property type="entry name" value="Leu-rich_rpt"/>
</dbReference>
<keyword evidence="7 10" id="KW-0472">Membrane</keyword>
<dbReference type="FunFam" id="3.80.10.10:FF:000111">
    <property type="entry name" value="LRR receptor-like serine/threonine-protein kinase ERECTA"/>
    <property type="match status" value="1"/>
</dbReference>
<reference evidence="11" key="1">
    <citation type="submission" date="2016-02" db="EMBL/GenBank/DDBJ databases">
        <title>WGS assembly of Manihot esculenta.</title>
        <authorList>
            <person name="Bredeson J.V."/>
            <person name="Prochnik S.E."/>
            <person name="Lyons J.B."/>
            <person name="Schmutz J."/>
            <person name="Grimwood J."/>
            <person name="Vrebalov J."/>
            <person name="Bart R.S."/>
            <person name="Amuge T."/>
            <person name="Ferguson M.E."/>
            <person name="Green R."/>
            <person name="Putnam N."/>
            <person name="Stites J."/>
            <person name="Rounsley S."/>
            <person name="Rokhsar D.S."/>
        </authorList>
    </citation>
    <scope>NUCLEOTIDE SEQUENCE [LARGE SCALE GENOMIC DNA]</scope>
    <source>
        <tissue evidence="11">Leaf</tissue>
    </source>
</reference>
<dbReference type="Gene3D" id="3.80.10.10">
    <property type="entry name" value="Ribonuclease Inhibitor"/>
    <property type="match status" value="2"/>
</dbReference>
<comment type="subcellular location">
    <subcellularLocation>
        <location evidence="1">Membrane</location>
        <topology evidence="1">Single-pass membrane protein</topology>
    </subcellularLocation>
</comment>
<dbReference type="STRING" id="3983.A0A2C9U2U7"/>
<accession>A0A2C9U2U7</accession>
<dbReference type="GO" id="GO:0016020">
    <property type="term" value="C:membrane"/>
    <property type="evidence" value="ECO:0007669"/>
    <property type="project" value="UniProtKB-SubCell"/>
</dbReference>
<evidence type="ECO:0000256" key="1">
    <source>
        <dbReference type="ARBA" id="ARBA00004167"/>
    </source>
</evidence>
<dbReference type="EMBL" id="CM004404">
    <property type="protein sequence ID" value="OAY24036.1"/>
    <property type="molecule type" value="Genomic_DNA"/>
</dbReference>
<evidence type="ECO:0000256" key="7">
    <source>
        <dbReference type="ARBA" id="ARBA00023136"/>
    </source>
</evidence>